<keyword evidence="13" id="KW-1185">Reference proteome</keyword>
<dbReference type="Gene3D" id="3.30.1330.90">
    <property type="entry name" value="D-3-phosphoglycerate dehydrogenase, domain 3"/>
    <property type="match status" value="1"/>
</dbReference>
<dbReference type="CDD" id="cd03221">
    <property type="entry name" value="ABCF_EF-3"/>
    <property type="match status" value="1"/>
</dbReference>
<dbReference type="PANTHER" id="PTHR19211:SF135">
    <property type="entry name" value="ATPASE, PUTATIVE (AFU_ORTHOLOGUE AFUA_1G16440)-RELATED"/>
    <property type="match status" value="1"/>
</dbReference>
<gene>
    <name evidence="12" type="ORF">EG327_008144</name>
</gene>
<dbReference type="InterPro" id="IPR050611">
    <property type="entry name" value="ABCF"/>
</dbReference>
<keyword evidence="5" id="KW-0067">ATP-binding</keyword>
<reference evidence="12 13" key="1">
    <citation type="submission" date="2019-07" db="EMBL/GenBank/DDBJ databases">
        <title>Venturia inaequalis Genome Resource.</title>
        <authorList>
            <person name="Lichtner F.J."/>
        </authorList>
    </citation>
    <scope>NUCLEOTIDE SEQUENCE [LARGE SCALE GENOMIC DNA]</scope>
    <source>
        <strain evidence="12 13">DMI_063113</strain>
    </source>
</reference>
<dbReference type="EC" id="1.1.1.95" evidence="9"/>
<dbReference type="AlphaFoldDB" id="A0A8H3VNZ9"/>
<dbReference type="EMBL" id="WNWR01000050">
    <property type="protein sequence ID" value="KAE9992714.1"/>
    <property type="molecule type" value="Genomic_DNA"/>
</dbReference>
<name>A0A8H3VNZ9_VENIN</name>
<evidence type="ECO:0000256" key="9">
    <source>
        <dbReference type="RuleBase" id="RU363003"/>
    </source>
</evidence>
<dbReference type="InterPro" id="IPR027417">
    <property type="entry name" value="P-loop_NTPase"/>
</dbReference>
<feature type="domain" description="ABC transporter" evidence="11">
    <location>
        <begin position="584"/>
        <end position="815"/>
    </location>
</feature>
<dbReference type="FunFam" id="3.30.1330.90:FF:000003">
    <property type="entry name" value="D-3-phosphoglycerate dehydrogenase"/>
    <property type="match status" value="1"/>
</dbReference>
<dbReference type="SUPFAM" id="SSF52283">
    <property type="entry name" value="Formate/glycerate dehydrogenase catalytic domain-like"/>
    <property type="match status" value="1"/>
</dbReference>
<keyword evidence="7 9" id="KW-0520">NAD</keyword>
<dbReference type="InterPro" id="IPR029009">
    <property type="entry name" value="ASB_dom_sf"/>
</dbReference>
<dbReference type="InterPro" id="IPR045626">
    <property type="entry name" value="PGDH_ASB_dom"/>
</dbReference>
<dbReference type="GO" id="GO:0006564">
    <property type="term" value="P:L-serine biosynthetic process"/>
    <property type="evidence" value="ECO:0007669"/>
    <property type="project" value="UniProtKB-KW"/>
</dbReference>
<organism evidence="12 13">
    <name type="scientific">Venturia inaequalis</name>
    <name type="common">Apple scab fungus</name>
    <dbReference type="NCBI Taxonomy" id="5025"/>
    <lineage>
        <taxon>Eukaryota</taxon>
        <taxon>Fungi</taxon>
        <taxon>Dikarya</taxon>
        <taxon>Ascomycota</taxon>
        <taxon>Pezizomycotina</taxon>
        <taxon>Dothideomycetes</taxon>
        <taxon>Pleosporomycetidae</taxon>
        <taxon>Venturiales</taxon>
        <taxon>Venturiaceae</taxon>
        <taxon>Venturia</taxon>
    </lineage>
</organism>
<evidence type="ECO:0000256" key="4">
    <source>
        <dbReference type="ARBA" id="ARBA00022741"/>
    </source>
</evidence>
<evidence type="ECO:0000259" key="11">
    <source>
        <dbReference type="PROSITE" id="PS50893"/>
    </source>
</evidence>
<dbReference type="SUPFAM" id="SSF52540">
    <property type="entry name" value="P-loop containing nucleoside triphosphate hydrolases"/>
    <property type="match status" value="2"/>
</dbReference>
<dbReference type="Gene3D" id="3.40.50.720">
    <property type="entry name" value="NAD(P)-binding Rossmann-like Domain"/>
    <property type="match status" value="2"/>
</dbReference>
<dbReference type="UniPathway" id="UPA00135">
    <property type="reaction ID" value="UER00196"/>
</dbReference>
<dbReference type="InterPro" id="IPR036291">
    <property type="entry name" value="NAD(P)-bd_dom_sf"/>
</dbReference>
<keyword evidence="9" id="KW-0028">Amino-acid biosynthesis</keyword>
<dbReference type="PROSITE" id="PS00671">
    <property type="entry name" value="D_2_HYDROXYACID_DH_3"/>
    <property type="match status" value="1"/>
</dbReference>
<comment type="similarity">
    <text evidence="2 9">Belongs to the D-isomer specific 2-hydroxyacid dehydrogenase family.</text>
</comment>
<dbReference type="PROSITE" id="PS00065">
    <property type="entry name" value="D_2_HYDROXYACID_DH_1"/>
    <property type="match status" value="1"/>
</dbReference>
<evidence type="ECO:0000256" key="2">
    <source>
        <dbReference type="ARBA" id="ARBA00005854"/>
    </source>
</evidence>
<dbReference type="SUPFAM" id="SSF51735">
    <property type="entry name" value="NAD(P)-binding Rossmann-fold domains"/>
    <property type="match status" value="1"/>
</dbReference>
<dbReference type="InterPro" id="IPR006140">
    <property type="entry name" value="D-isomer_DH_NAD-bd"/>
</dbReference>
<evidence type="ECO:0000256" key="3">
    <source>
        <dbReference type="ARBA" id="ARBA00022737"/>
    </source>
</evidence>
<evidence type="ECO:0000256" key="1">
    <source>
        <dbReference type="ARBA" id="ARBA00005216"/>
    </source>
</evidence>
<dbReference type="InterPro" id="IPR006139">
    <property type="entry name" value="D-isomer_2_OHA_DH_cat_dom"/>
</dbReference>
<dbReference type="GO" id="GO:0005524">
    <property type="term" value="F:ATP binding"/>
    <property type="evidence" value="ECO:0007669"/>
    <property type="project" value="UniProtKB-KW"/>
</dbReference>
<comment type="caution">
    <text evidence="12">The sequence shown here is derived from an EMBL/GenBank/DDBJ whole genome shotgun (WGS) entry which is preliminary data.</text>
</comment>
<evidence type="ECO:0000256" key="6">
    <source>
        <dbReference type="ARBA" id="ARBA00023002"/>
    </source>
</evidence>
<feature type="compositionally biased region" description="Acidic residues" evidence="10">
    <location>
        <begin position="1138"/>
        <end position="1153"/>
    </location>
</feature>
<dbReference type="Pfam" id="PF19304">
    <property type="entry name" value="PGDH_inter"/>
    <property type="match status" value="1"/>
</dbReference>
<protein>
    <recommendedName>
        <fullName evidence="9">D-3-phosphoglycerate dehydrogenase</fullName>
        <ecNumber evidence="9">1.1.1.95</ecNumber>
    </recommendedName>
</protein>
<evidence type="ECO:0000256" key="5">
    <source>
        <dbReference type="ARBA" id="ARBA00022840"/>
    </source>
</evidence>
<accession>A0A8H3VNZ9</accession>
<dbReference type="Pfam" id="PF02826">
    <property type="entry name" value="2-Hacid_dh_C"/>
    <property type="match status" value="1"/>
</dbReference>
<dbReference type="Gene3D" id="3.30.70.260">
    <property type="match status" value="1"/>
</dbReference>
<feature type="region of interest" description="Disordered" evidence="10">
    <location>
        <begin position="837"/>
        <end position="858"/>
    </location>
</feature>
<dbReference type="GO" id="GO:0004617">
    <property type="term" value="F:phosphoglycerate dehydrogenase activity"/>
    <property type="evidence" value="ECO:0007669"/>
    <property type="project" value="UniProtKB-EC"/>
</dbReference>
<dbReference type="Pfam" id="PF00389">
    <property type="entry name" value="2-Hacid_dh"/>
    <property type="match status" value="1"/>
</dbReference>
<feature type="domain" description="ABC transporter" evidence="11">
    <location>
        <begin position="917"/>
        <end position="1162"/>
    </location>
</feature>
<dbReference type="InterPro" id="IPR003593">
    <property type="entry name" value="AAA+_ATPase"/>
</dbReference>
<dbReference type="Proteomes" id="UP000490939">
    <property type="component" value="Unassembled WGS sequence"/>
</dbReference>
<dbReference type="SUPFAM" id="SSF55021">
    <property type="entry name" value="ACT-like"/>
    <property type="match status" value="1"/>
</dbReference>
<dbReference type="InterPro" id="IPR029753">
    <property type="entry name" value="D-isomer_DH_CS"/>
</dbReference>
<dbReference type="Pfam" id="PF12848">
    <property type="entry name" value="ABC_tran_Xtn"/>
    <property type="match status" value="1"/>
</dbReference>
<proteinExistence type="inferred from homology"/>
<keyword evidence="3" id="KW-0677">Repeat</keyword>
<dbReference type="InterPro" id="IPR003439">
    <property type="entry name" value="ABC_transporter-like_ATP-bd"/>
</dbReference>
<dbReference type="SUPFAM" id="SSF143548">
    <property type="entry name" value="Serine metabolism enzymes domain"/>
    <property type="match status" value="1"/>
</dbReference>
<comment type="pathway">
    <text evidence="1 9">Amino-acid biosynthesis; L-serine biosynthesis; L-serine from 3-phospho-D-glycerate: step 1/3.</text>
</comment>
<dbReference type="InterPro" id="IPR017871">
    <property type="entry name" value="ABC_transporter-like_CS"/>
</dbReference>
<evidence type="ECO:0000313" key="12">
    <source>
        <dbReference type="EMBL" id="KAE9992714.1"/>
    </source>
</evidence>
<dbReference type="InterPro" id="IPR006236">
    <property type="entry name" value="PGDH"/>
</dbReference>
<dbReference type="NCBIfam" id="TIGR01327">
    <property type="entry name" value="PGDH"/>
    <property type="match status" value="1"/>
</dbReference>
<feature type="region of interest" description="Disordered" evidence="10">
    <location>
        <begin position="1132"/>
        <end position="1154"/>
    </location>
</feature>
<evidence type="ECO:0000256" key="8">
    <source>
        <dbReference type="ARBA" id="ARBA00048731"/>
    </source>
</evidence>
<keyword evidence="4" id="KW-0547">Nucleotide-binding</keyword>
<sequence>MGVPFIDGARPKVLIPEKVSPDGLALLKKTLDIDERKGLTPEELIAIIPEYEALIVRSETKVTAELLKAAKKLKVVARAGVGVDNVDVSAATKLGVIVVNSPAGNINAAAEHTIALMMSVARNVAEGCSSLKAGKWERSQFTGIELKGKTLGIVGAGKVGLTVARIANGFGMNLIAYDPYANPSLCAAASVTIKTTMDELFAESDLLTIHTPMIASTKGMIGLPELSKMKPTARILNVARGGIVDEAGLLEALETGKIAGAGIDVFTSEPPSEHCTAARLIAHPKCVATPHLGASTREAQENVSIDVCEQVVMILEGQLPRSAVNAPIILPEEFRTLMPFVQLVERMGSLYTQHYGSNLRAGGKDFRTTFDVTYEGKLAGLNTTKPLFAALVKGLLGPISSFENGNVNLVNAELVAKERGILINEQRSREAEEEAGFSSIVTLRARPARNPSQTLNGTASSTDKRDRDQVIQGYVSQNTPYISRLGRFRADFVLDGNLLICRNFDMPGKIGYVGGLLGRSGINVNFMSVAPLESGALGQGSNEALMILKTRELSLEEKVGGVSVREESVLEHVVRSDAVRENLVREADVLSRAVESQGDSAAPVKAYRQIGHSRLQKQLEEWRQIATRRSGARGKDARKELIVMEEKFSESLEKLEADLEAVDPTVLSVETKGAVDMLSEVQSQLEMMNASAAAAKARTVLLGLGFPVEKIDDSMSKLSGGWRTRCDLACALCQTADILFLDEPTNFLDLPSKIWLEDYVKNLEGTTVVVVTHDRGFADNVGEELLVLRNQKIERFKGNLSTYESERIKKAKWLTDMKDAQEKQKSHMQQSIVNAQSAAKRTGDDKKLKQAASRQKKLDERMGMQVNAKGHRFKLNRDMGGFHNASRAGIDVPDFDPPVRIKFPPIPPDLRFPGSLVSLENISYSYPASKGKKGPEILKDISLTIHPGERVGICGLNGSGKTTLVSLVMGTNEHISSPNAVVGLMPTKGTIARHPRAKFARFSQQVVEELEDFGNANPEISSLKHLMDMGEGQLAEKEARAVLGSLGLQGAVASDVPVAALSGGQKVRLAFAKLVWSPPHLLVLDEVTTHLDADTILGLMLALRDYEGALLVVTHDRFFMRCVIEGQSPAKIGSQTGMDEEVDGESEEDEEDEMGKKKMVYRMFRGQLKVLPRGMEEYEEICERAAQRLTKPKTIA</sequence>
<dbReference type="InterPro" id="IPR045865">
    <property type="entry name" value="ACT-like_dom_sf"/>
</dbReference>
<evidence type="ECO:0000313" key="13">
    <source>
        <dbReference type="Proteomes" id="UP000490939"/>
    </source>
</evidence>
<dbReference type="Gene3D" id="3.40.50.300">
    <property type="entry name" value="P-loop containing nucleotide triphosphate hydrolases"/>
    <property type="match status" value="2"/>
</dbReference>
<dbReference type="PANTHER" id="PTHR19211">
    <property type="entry name" value="ATP-BINDING TRANSPORT PROTEIN-RELATED"/>
    <property type="match status" value="1"/>
</dbReference>
<dbReference type="GO" id="GO:0016887">
    <property type="term" value="F:ATP hydrolysis activity"/>
    <property type="evidence" value="ECO:0007669"/>
    <property type="project" value="InterPro"/>
</dbReference>
<dbReference type="PROSITE" id="PS00211">
    <property type="entry name" value="ABC_TRANSPORTER_1"/>
    <property type="match status" value="1"/>
</dbReference>
<evidence type="ECO:0000256" key="7">
    <source>
        <dbReference type="ARBA" id="ARBA00023027"/>
    </source>
</evidence>
<evidence type="ECO:0000256" key="10">
    <source>
        <dbReference type="SAM" id="MobiDB-lite"/>
    </source>
</evidence>
<dbReference type="InterPro" id="IPR029752">
    <property type="entry name" value="D-isomer_DH_CS1"/>
</dbReference>
<keyword evidence="9" id="KW-0718">Serine biosynthesis</keyword>
<dbReference type="GO" id="GO:0051287">
    <property type="term" value="F:NAD binding"/>
    <property type="evidence" value="ECO:0007669"/>
    <property type="project" value="UniProtKB-UniRule"/>
</dbReference>
<dbReference type="InterPro" id="IPR032781">
    <property type="entry name" value="ABC_tran_Xtn"/>
</dbReference>
<dbReference type="Pfam" id="PF00005">
    <property type="entry name" value="ABC_tran"/>
    <property type="match status" value="2"/>
</dbReference>
<keyword evidence="6 9" id="KW-0560">Oxidoreductase</keyword>
<dbReference type="SMART" id="SM00382">
    <property type="entry name" value="AAA"/>
    <property type="match status" value="1"/>
</dbReference>
<dbReference type="FunFam" id="3.40.50.720:FF:000021">
    <property type="entry name" value="D-3-phosphoglycerate dehydrogenase"/>
    <property type="match status" value="1"/>
</dbReference>
<dbReference type="CDD" id="cd12173">
    <property type="entry name" value="PGDH_4"/>
    <property type="match status" value="1"/>
</dbReference>
<dbReference type="PROSITE" id="PS50893">
    <property type="entry name" value="ABC_TRANSPORTER_2"/>
    <property type="match status" value="2"/>
</dbReference>
<comment type="catalytic activity">
    <reaction evidence="8 9">
        <text>(2R)-3-phosphoglycerate + NAD(+) = 3-phosphooxypyruvate + NADH + H(+)</text>
        <dbReference type="Rhea" id="RHEA:12641"/>
        <dbReference type="ChEBI" id="CHEBI:15378"/>
        <dbReference type="ChEBI" id="CHEBI:18110"/>
        <dbReference type="ChEBI" id="CHEBI:57540"/>
        <dbReference type="ChEBI" id="CHEBI:57945"/>
        <dbReference type="ChEBI" id="CHEBI:58272"/>
        <dbReference type="EC" id="1.1.1.95"/>
    </reaction>
</comment>